<evidence type="ECO:0000313" key="2">
    <source>
        <dbReference type="EMBL" id="EUJ57888.1"/>
    </source>
</evidence>
<dbReference type="NCBIfam" id="TIGR01895">
    <property type="entry name" value="cas_Cas5t"/>
    <property type="match status" value="1"/>
</dbReference>
<sequence length="250" mass="29104">MKAIRVKLWQDFVNYKKPTSFQLKETYPLPPFSTVIGMVHVLAGFESYHEMDISVQGKYFSKVNDLYTRYEFKSGMNFEKGRHQIDVNGLGVGRGIATAELLVDVELLLHISPKNEEDFAVILDAFNRPKEYPSLGRREDIATILEVKEVDLNLIELDDQLELPPGYGAYIPIQTWDDVKRTNLYKLNKNIVGTRFKLTKDYVLENHGTIKRPKIFRKWNKKDVYYMTDFRVLEEGQCYVDSDNFVAFLV</sequence>
<gene>
    <name evidence="2" type="ORF">MCOL2_08376</name>
</gene>
<proteinExistence type="predicted"/>
<dbReference type="GO" id="GO:0043571">
    <property type="term" value="P:maintenance of CRISPR repeat elements"/>
    <property type="evidence" value="ECO:0007669"/>
    <property type="project" value="InterPro"/>
</dbReference>
<dbReference type="NCBIfam" id="TIGR02593">
    <property type="entry name" value="CRISPR_cas5"/>
    <property type="match status" value="1"/>
</dbReference>
<dbReference type="InterPro" id="IPR013422">
    <property type="entry name" value="CRISPR-assoc_prot_Cas5_N"/>
</dbReference>
<dbReference type="EMBL" id="AODM01000027">
    <property type="protein sequence ID" value="EUJ57888.1"/>
    <property type="molecule type" value="Genomic_DNA"/>
</dbReference>
<dbReference type="PATRIC" id="fig|1265822.4.peg.1709"/>
<reference evidence="2 3" key="1">
    <citation type="submission" date="2012-12" db="EMBL/GenBank/DDBJ databases">
        <title>Novel taxa of Listeriaceae from agricultural environments in the United States.</title>
        <authorList>
            <person name="den Bakker H.C."/>
            <person name="Allred A."/>
            <person name="Warchocki S."/>
            <person name="Wright E.M."/>
            <person name="Burrell A."/>
            <person name="Nightingale K.K."/>
            <person name="Kephart D."/>
            <person name="Wiedmann M."/>
        </authorList>
    </citation>
    <scope>NUCLEOTIDE SEQUENCE [LARGE SCALE GENOMIC DNA]</scope>
    <source>
        <strain evidence="2 3">FSL S10-1203</strain>
    </source>
</reference>
<organism evidence="2 3">
    <name type="scientific">Listeria fleischmannii FSL S10-1203</name>
    <dbReference type="NCBI Taxonomy" id="1265822"/>
    <lineage>
        <taxon>Bacteria</taxon>
        <taxon>Bacillati</taxon>
        <taxon>Bacillota</taxon>
        <taxon>Bacilli</taxon>
        <taxon>Bacillales</taxon>
        <taxon>Listeriaceae</taxon>
        <taxon>Listeria</taxon>
    </lineage>
</organism>
<evidence type="ECO:0000313" key="3">
    <source>
        <dbReference type="Proteomes" id="UP000019241"/>
    </source>
</evidence>
<keyword evidence="1" id="KW-0051">Antiviral defense</keyword>
<dbReference type="AlphaFoldDB" id="W7DNI1"/>
<name>W7DNI1_9LIST</name>
<dbReference type="Proteomes" id="UP000019241">
    <property type="component" value="Unassembled WGS sequence"/>
</dbReference>
<evidence type="ECO:0000256" key="1">
    <source>
        <dbReference type="ARBA" id="ARBA00023118"/>
    </source>
</evidence>
<dbReference type="InterPro" id="IPR013337">
    <property type="entry name" value="CRISPR-assoc_prot_Cas5_Tneap"/>
</dbReference>
<accession>W7DNI1</accession>
<dbReference type="Pfam" id="PF09704">
    <property type="entry name" value="Cas_Cas5d"/>
    <property type="match status" value="1"/>
</dbReference>
<dbReference type="InterPro" id="IPR021124">
    <property type="entry name" value="CRISPR-assoc_prot_Cas5"/>
</dbReference>
<protein>
    <submittedName>
        <fullName evidence="2">CRISPR-associated protein Cas5</fullName>
    </submittedName>
</protein>
<dbReference type="GO" id="GO:0051607">
    <property type="term" value="P:defense response to virus"/>
    <property type="evidence" value="ECO:0007669"/>
    <property type="project" value="UniProtKB-KW"/>
</dbReference>
<comment type="caution">
    <text evidence="2">The sequence shown here is derived from an EMBL/GenBank/DDBJ whole genome shotgun (WGS) entry which is preliminary data.</text>
</comment>